<sequence>MLIVCWPPAGSFATFIEVVENICHRCRNKNTILARDFNVPFGMGHSEASELVYLLETYGFTLFIKGASRGRACIDNIFTNFNHDSCVSELVDFGKYNHLEQLNQIEHNIDNKPP</sequence>
<keyword evidence="2" id="KW-1185">Reference proteome</keyword>
<name>A0ABD2MH64_9CUCU</name>
<evidence type="ECO:0000313" key="1">
    <source>
        <dbReference type="EMBL" id="KAL3265719.1"/>
    </source>
</evidence>
<dbReference type="Gene3D" id="3.60.10.10">
    <property type="entry name" value="Endonuclease/exonuclease/phosphatase"/>
    <property type="match status" value="1"/>
</dbReference>
<dbReference type="EMBL" id="JABFTP020000001">
    <property type="protein sequence ID" value="KAL3265719.1"/>
    <property type="molecule type" value="Genomic_DNA"/>
</dbReference>
<feature type="non-terminal residue" evidence="1">
    <location>
        <position position="114"/>
    </location>
</feature>
<evidence type="ECO:0000313" key="2">
    <source>
        <dbReference type="Proteomes" id="UP001516400"/>
    </source>
</evidence>
<accession>A0ABD2MH64</accession>
<dbReference type="AlphaFoldDB" id="A0ABD2MH64"/>
<reference evidence="1 2" key="1">
    <citation type="journal article" date="2021" name="BMC Biol.">
        <title>Horizontally acquired antibacterial genes associated with adaptive radiation of ladybird beetles.</title>
        <authorList>
            <person name="Li H.S."/>
            <person name="Tang X.F."/>
            <person name="Huang Y.H."/>
            <person name="Xu Z.Y."/>
            <person name="Chen M.L."/>
            <person name="Du X.Y."/>
            <person name="Qiu B.Y."/>
            <person name="Chen P.T."/>
            <person name="Zhang W."/>
            <person name="Slipinski A."/>
            <person name="Escalona H.E."/>
            <person name="Waterhouse R.M."/>
            <person name="Zwick A."/>
            <person name="Pang H."/>
        </authorList>
    </citation>
    <scope>NUCLEOTIDE SEQUENCE [LARGE SCALE GENOMIC DNA]</scope>
    <source>
        <strain evidence="1">SYSU2018</strain>
    </source>
</reference>
<dbReference type="InterPro" id="IPR036691">
    <property type="entry name" value="Endo/exonu/phosph_ase_sf"/>
</dbReference>
<organism evidence="1 2">
    <name type="scientific">Cryptolaemus montrouzieri</name>
    <dbReference type="NCBI Taxonomy" id="559131"/>
    <lineage>
        <taxon>Eukaryota</taxon>
        <taxon>Metazoa</taxon>
        <taxon>Ecdysozoa</taxon>
        <taxon>Arthropoda</taxon>
        <taxon>Hexapoda</taxon>
        <taxon>Insecta</taxon>
        <taxon>Pterygota</taxon>
        <taxon>Neoptera</taxon>
        <taxon>Endopterygota</taxon>
        <taxon>Coleoptera</taxon>
        <taxon>Polyphaga</taxon>
        <taxon>Cucujiformia</taxon>
        <taxon>Coccinelloidea</taxon>
        <taxon>Coccinellidae</taxon>
        <taxon>Scymninae</taxon>
        <taxon>Scymnini</taxon>
        <taxon>Cryptolaemus</taxon>
    </lineage>
</organism>
<comment type="caution">
    <text evidence="1">The sequence shown here is derived from an EMBL/GenBank/DDBJ whole genome shotgun (WGS) entry which is preliminary data.</text>
</comment>
<gene>
    <name evidence="1" type="ORF">HHI36_009922</name>
</gene>
<proteinExistence type="predicted"/>
<dbReference type="Proteomes" id="UP001516400">
    <property type="component" value="Unassembled WGS sequence"/>
</dbReference>
<protein>
    <submittedName>
        <fullName evidence="1">Uncharacterized protein</fullName>
    </submittedName>
</protein>